<dbReference type="EMBL" id="CAID01000003">
    <property type="protein sequence ID" value="CEF97046.1"/>
    <property type="molecule type" value="Genomic_DNA"/>
</dbReference>
<name>A0A096P7B4_OSTTA</name>
<dbReference type="Proteomes" id="UP000009170">
    <property type="component" value="Unassembled WGS sequence"/>
</dbReference>
<gene>
    <name evidence="4" type="ORF">OT_ostta03g01430</name>
</gene>
<feature type="region of interest" description="Disordered" evidence="1">
    <location>
        <begin position="1"/>
        <end position="22"/>
    </location>
</feature>
<dbReference type="GeneID" id="9833127"/>
<dbReference type="Pfam" id="PF00024">
    <property type="entry name" value="PAN_1"/>
    <property type="match status" value="1"/>
</dbReference>
<reference evidence="5" key="1">
    <citation type="journal article" date="2006" name="Proc. Natl. Acad. Sci. U.S.A.">
        <title>Genome analysis of the smallest free-living eukaryote Ostreococcus tauri unveils many unique features.</title>
        <authorList>
            <person name="Derelle E."/>
            <person name="Ferraz C."/>
            <person name="Rombauts S."/>
            <person name="Rouze P."/>
            <person name="Worden A.Z."/>
            <person name="Robbens S."/>
            <person name="Partensky F."/>
            <person name="Degroeve S."/>
            <person name="Echeynie S."/>
            <person name="Cooke R."/>
            <person name="Saeys Y."/>
            <person name="Wuyts J."/>
            <person name="Jabbari K."/>
            <person name="Bowler C."/>
            <person name="Panaud O."/>
            <person name="Piegu B."/>
            <person name="Ball S.G."/>
            <person name="Ral J.-P."/>
            <person name="Bouget F.-Y."/>
            <person name="Piganeau G."/>
            <person name="De Baets B."/>
            <person name="Picard A."/>
            <person name="Delseny M."/>
            <person name="Demaille J."/>
            <person name="Van de Peer Y."/>
            <person name="Moreau H."/>
        </authorList>
    </citation>
    <scope>NUCLEOTIDE SEQUENCE [LARGE SCALE GENOMIC DNA]</scope>
    <source>
        <strain evidence="5">OTTH 0595 / CCAP 157/2 / RCC745</strain>
    </source>
</reference>
<sequence length="1103" mass="122702">MVGAMVTTSSDGLFGPPRPRGVTLEERSTRLMTARELEAMGRAGARSRRFQRELEERRQRGDVHVVNPVIALEEAAEKAAEAAEAALAVDSAADLGGFFDFFTDWAKKLKKLTGKLWRRHVAKYVKHIASAANTVYENAQLKNVITDISEGVGDAANFVKDSATSAYYNYGNLVVRHFEATCEVAGCDSIVNKVADLGETCAKQVSAGAIDAFESASGALDEMYDQTSGFLNDAVDVIEEQVDQIVDVIGDVIAILKLLFGGLECLASQDLLFDFAKELSKAQSKDSISSMLKNIREETKGGGLNKYLNQMDDTLCHATWTRLFPNVNLVANAFQSFAIALREACPAIGKAGNLPAFTFGIDVGADVTGFGSVKGVSTEVGVGLDLNGRQFCYAAGCVKSSGIAVSLPGAAGSAAIVLTGYKDIASVPGRAEFLTLGFGIDIPSPLPPLDFDIALTYVYVDPSMANFAGVSISYTVGSDGGAPNLPITLEISQGFCEAICIEKYGGDCGSSEGAFLGTHLHPSNSSWEPFALLGKPTPFYMDDDTAKCYLNRYADIFKKFGTDLEAAKKHFHDVGQHEGRIAHCSISDADLKCYLARYEDLPWSQPNDGRTHFFKKGWMEGRTVKCAGDVDRYKYNFDDAELMYDYDAVCYIDNYDDVRKAFGFDLTKAKTHYFIKGASEKRKPICTREPVIDNLDAMCFASNFWDIHRYFGQYAGRVSQSTDIANIKTFMRVHHKQEARKKLSKCERVAPADFRCYLERYPEVPRSHANDIEAARTHWLHSGWKEGKNPKCDSRPHFYRHAMKDKHWPHIRDDDAQCYLDRYPDIAKKYNHLTGKSKLDHAKIHYLRLGRRFRRDPTCAGPHEATKCYIARYDDVRKAYMQHKSLAKAAEHMRTIGVQEERETRCALSNDDLRCYMARYPHLKTKFDGDTALAREHFFSEGFMQGDDPKCELTKFHKTFTGDRIHGNLDWTLNGERGLKKCQDDCLANPKCVGISYVSGRCHTKGTHSSYDVVAPPERRDQFYWRNVKGFFPDGNGDRQGGIIGSPHTKHVAGVEACAQLCRDDKACVGFSFHSNGLCQLKAWSGLTHDWHANGWQFYRKIA</sequence>
<feature type="domain" description="Apple" evidence="2">
    <location>
        <begin position="1051"/>
        <end position="1088"/>
    </location>
</feature>
<organism evidence="4 5">
    <name type="scientific">Ostreococcus tauri</name>
    <name type="common">Marine green alga</name>
    <dbReference type="NCBI Taxonomy" id="70448"/>
    <lineage>
        <taxon>Eukaryota</taxon>
        <taxon>Viridiplantae</taxon>
        <taxon>Chlorophyta</taxon>
        <taxon>Mamiellophyceae</taxon>
        <taxon>Mamiellales</taxon>
        <taxon>Bathycoccaceae</taxon>
        <taxon>Ostreococcus</taxon>
    </lineage>
</organism>
<keyword evidence="5" id="KW-1185">Reference proteome</keyword>
<dbReference type="InterPro" id="IPR003609">
    <property type="entry name" value="Pan_app"/>
</dbReference>
<dbReference type="OrthoDB" id="419598at2759"/>
<feature type="domain" description="Apple" evidence="3">
    <location>
        <begin position="980"/>
        <end position="1003"/>
    </location>
</feature>
<evidence type="ECO:0000259" key="2">
    <source>
        <dbReference type="Pfam" id="PF00024"/>
    </source>
</evidence>
<dbReference type="RefSeq" id="XP_003078047.2">
    <property type="nucleotide sequence ID" value="XM_003077999.2"/>
</dbReference>
<comment type="caution">
    <text evidence="4">The sequence shown here is derived from an EMBL/GenBank/DDBJ whole genome shotgun (WGS) entry which is preliminary data.</text>
</comment>
<feature type="compositionally biased region" description="Polar residues" evidence="1">
    <location>
        <begin position="1"/>
        <end position="11"/>
    </location>
</feature>
<accession>A0A096P7B4</accession>
<dbReference type="KEGG" id="ota:OT_ostta03g01430"/>
<reference evidence="4 5" key="2">
    <citation type="journal article" date="2014" name="BMC Genomics">
        <title>An improved genome of the model marine alga Ostreococcus tauri unfolds by assessing Illumina de novo assemblies.</title>
        <authorList>
            <person name="Blanc-Mathieu R."/>
            <person name="Verhelst B."/>
            <person name="Derelle E."/>
            <person name="Rombauts S."/>
            <person name="Bouget F.Y."/>
            <person name="Carre I."/>
            <person name="Chateau A."/>
            <person name="Eyre-Walker A."/>
            <person name="Grimsley N."/>
            <person name="Moreau H."/>
            <person name="Piegu B."/>
            <person name="Rivals E."/>
            <person name="Schackwitz W."/>
            <person name="Van de Peer Y."/>
            <person name="Piganeau G."/>
        </authorList>
    </citation>
    <scope>NUCLEOTIDE SEQUENCE [LARGE SCALE GENOMIC DNA]</scope>
    <source>
        <strain evidence="5">OTTH 0595 / CCAP 157/2 / RCC745</strain>
    </source>
</reference>
<evidence type="ECO:0000256" key="1">
    <source>
        <dbReference type="SAM" id="MobiDB-lite"/>
    </source>
</evidence>
<dbReference type="InParanoid" id="A0A096P7B4"/>
<evidence type="ECO:0000259" key="3">
    <source>
        <dbReference type="Pfam" id="PF14295"/>
    </source>
</evidence>
<proteinExistence type="predicted"/>
<evidence type="ECO:0000313" key="5">
    <source>
        <dbReference type="Proteomes" id="UP000009170"/>
    </source>
</evidence>
<dbReference type="Pfam" id="PF14295">
    <property type="entry name" value="PAN_4"/>
    <property type="match status" value="1"/>
</dbReference>
<dbReference type="Gene3D" id="3.50.4.10">
    <property type="entry name" value="Hepatocyte Growth Factor"/>
    <property type="match status" value="1"/>
</dbReference>
<evidence type="ECO:0000313" key="4">
    <source>
        <dbReference type="EMBL" id="CEF97046.1"/>
    </source>
</evidence>
<protein>
    <submittedName>
        <fullName evidence="4">Unnamed product</fullName>
    </submittedName>
</protein>
<dbReference type="AlphaFoldDB" id="A0A096P7B4"/>